<feature type="transmembrane region" description="Helical" evidence="1">
    <location>
        <begin position="802"/>
        <end position="821"/>
    </location>
</feature>
<feature type="transmembrane region" description="Helical" evidence="1">
    <location>
        <begin position="942"/>
        <end position="961"/>
    </location>
</feature>
<dbReference type="EMBL" id="SRMI01000011">
    <property type="protein sequence ID" value="TVY61467.1"/>
    <property type="molecule type" value="Genomic_DNA"/>
</dbReference>
<proteinExistence type="predicted"/>
<reference evidence="2 3" key="1">
    <citation type="journal article" date="2019" name="Microbiol. Resour. Announc.">
        <title>High-quality draft genome sequence of Fusarium oxysporum f. sp. cubense strain 160527, a causal agent of Panama disease.</title>
        <authorList>
            <person name="Asai S."/>
            <person name="Ayukawa Y."/>
            <person name="Gan P."/>
            <person name="Masuda S."/>
            <person name="Komatsu K."/>
            <person name="Shirasu K."/>
            <person name="Arie T."/>
        </authorList>
    </citation>
    <scope>NUCLEOTIDE SEQUENCE [LARGE SCALE GENOMIC DNA]</scope>
    <source>
        <strain evidence="2 3">160527</strain>
    </source>
</reference>
<sequence length="1410" mass="154858">MTSPLASLTLPHLPGHESSVTYSTLDHVAKIAVNKSRAARNALYRHVQFLNSIPEDAKTYHKGNREAQGLPRAFSIRFADPTVGQDNPELKKLNGQTLIIGKHGSSDAGICFNGHKINPDETNFSVATNSYSFQTRIQAAAGEEKTDVGAFINLLGTQASGVLGIGDRSFNIQLDPVKVWFDVNISMDAGAYFSTGNRALKWDTTSSNWKSATWETAGLTFGYNTKNIGDELQPRWAAENTFIDNSVSPSTSFDLAASPMTYGSQYTSIMSTDGSSGPTMVTLVVEPPPAPPSNRANKTVKSVFPTLWQVQFSPWGDSFDGAYRDANGNIYAVSGTVKLDDDVSLVTMLSAASKDIPLENVNPGAEEVSEPISTTSRMGETITANGKASKDTCVDDAEVVTLGQTLKKSMVTGLDGDGPPLQVYQLLTLNPMVPDSTSSSGWRDSVAELAMRDFHDLIIYFMDPELRTTFVQSTTPSLPADVLAVANDDGASGTGENKTFYQKLQVPYIVSMLASSRTEKGQYCNGRRADAQLRSIPTDDPVYKRHSAKLYRAHYRQKFSIINDFLRDQNSTDYSDKMNAFAAKMKSNIAAKSADLKDPSNPNYDAQLAATQKDIDGLVAWAKERSLYWALQLLYYVQNSALPNWYSQYTSGVNTNMLSMMQKQLNALFGLLENNQVNTAPGGRNFMEAYNDDMRLFQMTAIIPTLIDASGNSQEIDNLIAQCLDQYIQHFKASPDEKHIEALEAANELYKDSELRAKFWLPLAGLSRLGSAASSWQQTMSMWENTVKEAQWFKNLAFGGKLLTVFQAATAAIFILMPLIPGQWDQLSESQKWSWGLSMAGLSAMLIVKIAQGLIRFRALYSDISGFLPSLKCILGFESVVDAIPGAAERIQGSWAKFFTRTSKQTLAMQEREVWFKEIMAANEPAEFSKVERMMGRNMGEIIGTVAGLAMAAASMVMAAIDLGDQKEELLITMDIIMITSSVIQILAVVAGWITVAGAAAESGIMATLASYSAVSLCATWGGPVSIVFAIIGIIIFIIWFSTQDHRDPTQKFLDEQAEQAGLRMRGDKQAPEYFGVVPAAENNPSLVGLGIRGPLVSVKPYLDDNQQEHLLKVTEAQQQYMKLDTDNKVPIVVEKIDFSMNTVWSLETGPDGKSFIYTAAFTQNTDDSSRPVGTTRKLWYLGTSDDKTQVVYRELPSIDQPQKRQAVLPHILWVVDVLTKPDQDEPDTKDSNGVVTKPGKVVSAIVGISQEGAKLGRWVNRETLQIDSGLAVALDGDANKGHEYYPDKMLCATWAMTMYPIGPSDFKYQKQKWTIYDTDTDTRNMPRFQQPGTFSGGLKWTIDPALPTGVFELIQAAGQDEGIIQQVEGKRAPLMQCTTYQVSCSLNYKGVASGTRITQVEIQVIPGRI</sequence>
<evidence type="ECO:0000313" key="2">
    <source>
        <dbReference type="EMBL" id="TVY61467.1"/>
    </source>
</evidence>
<evidence type="ECO:0000313" key="3">
    <source>
        <dbReference type="Proteomes" id="UP000320707"/>
    </source>
</evidence>
<name>A0A559KP89_FUSOC</name>
<keyword evidence="1" id="KW-1133">Transmembrane helix</keyword>
<keyword evidence="1" id="KW-0812">Transmembrane</keyword>
<gene>
    <name evidence="2" type="ORF">Focb16_v013117</name>
</gene>
<feature type="transmembrane region" description="Helical" evidence="1">
    <location>
        <begin position="833"/>
        <end position="851"/>
    </location>
</feature>
<comment type="caution">
    <text evidence="2">The sequence shown here is derived from an EMBL/GenBank/DDBJ whole genome shotgun (WGS) entry which is preliminary data.</text>
</comment>
<feature type="transmembrane region" description="Helical" evidence="1">
    <location>
        <begin position="976"/>
        <end position="1000"/>
    </location>
</feature>
<accession>A0A559KP89</accession>
<evidence type="ECO:0000256" key="1">
    <source>
        <dbReference type="SAM" id="Phobius"/>
    </source>
</evidence>
<keyword evidence="1" id="KW-0472">Membrane</keyword>
<organism evidence="2 3">
    <name type="scientific">Fusarium oxysporum f. sp. cubense</name>
    <dbReference type="NCBI Taxonomy" id="61366"/>
    <lineage>
        <taxon>Eukaryota</taxon>
        <taxon>Fungi</taxon>
        <taxon>Dikarya</taxon>
        <taxon>Ascomycota</taxon>
        <taxon>Pezizomycotina</taxon>
        <taxon>Sordariomycetes</taxon>
        <taxon>Hypocreomycetidae</taxon>
        <taxon>Hypocreales</taxon>
        <taxon>Nectriaceae</taxon>
        <taxon>Fusarium</taxon>
        <taxon>Fusarium oxysporum species complex</taxon>
    </lineage>
</organism>
<protein>
    <submittedName>
        <fullName evidence="2">Uncharacterized protein</fullName>
    </submittedName>
</protein>
<dbReference type="Proteomes" id="UP000320707">
    <property type="component" value="Unassembled WGS sequence"/>
</dbReference>
<feature type="transmembrane region" description="Helical" evidence="1">
    <location>
        <begin position="1012"/>
        <end position="1041"/>
    </location>
</feature>